<reference evidence="1" key="1">
    <citation type="submission" date="2021-01" db="EMBL/GenBank/DDBJ databases">
        <authorList>
            <person name="Corre E."/>
            <person name="Pelletier E."/>
            <person name="Niang G."/>
            <person name="Scheremetjew M."/>
            <person name="Finn R."/>
            <person name="Kale V."/>
            <person name="Holt S."/>
            <person name="Cochrane G."/>
            <person name="Meng A."/>
            <person name="Brown T."/>
            <person name="Cohen L."/>
        </authorList>
    </citation>
    <scope>NUCLEOTIDE SEQUENCE</scope>
    <source>
        <strain evidence="1">CCMP1594</strain>
    </source>
</reference>
<organism evidence="1">
    <name type="scientific">Eutreptiella gymnastica</name>
    <dbReference type="NCBI Taxonomy" id="73025"/>
    <lineage>
        <taxon>Eukaryota</taxon>
        <taxon>Discoba</taxon>
        <taxon>Euglenozoa</taxon>
        <taxon>Euglenida</taxon>
        <taxon>Spirocuta</taxon>
        <taxon>Euglenophyceae</taxon>
        <taxon>Eutreptiales</taxon>
        <taxon>Eutreptiaceae</taxon>
        <taxon>Eutreptiella</taxon>
    </lineage>
</organism>
<proteinExistence type="predicted"/>
<name>A0A7S4FDL4_9EUGL</name>
<dbReference type="EMBL" id="HBJA01001962">
    <property type="protein sequence ID" value="CAE0789471.1"/>
    <property type="molecule type" value="Transcribed_RNA"/>
</dbReference>
<dbReference type="AlphaFoldDB" id="A0A7S4FDL4"/>
<evidence type="ECO:0000313" key="1">
    <source>
        <dbReference type="EMBL" id="CAE0789471.1"/>
    </source>
</evidence>
<accession>A0A7S4FDL4</accession>
<sequence>MRDMHIQGAPSAAPRLIDAKQVDPKQVDTTQKEPNGVGRINQIHPRRVNGMHVQSSEVGNVKQVDMENEISGIERGMAPQLYYPHIYHGLFPYWYKKYGHPYPYGHRYGHHRGHYPWFIHRRHRFGRHHYYPWHLHRYYYRYRFQ</sequence>
<gene>
    <name evidence="1" type="ORF">EGYM00163_LOCUS584</name>
</gene>
<protein>
    <submittedName>
        <fullName evidence="1">Uncharacterized protein</fullName>
    </submittedName>
</protein>